<dbReference type="InterPro" id="IPR003369">
    <property type="entry name" value="TatA/B/E"/>
</dbReference>
<feature type="transmembrane region" description="Helical" evidence="11">
    <location>
        <begin position="6"/>
        <end position="23"/>
    </location>
</feature>
<evidence type="ECO:0000313" key="12">
    <source>
        <dbReference type="EMBL" id="MDC7675024.1"/>
    </source>
</evidence>
<accession>A0ABT5HHE9</accession>
<comment type="function">
    <text evidence="9">Part of the twin-arginine translocation (Tat) system that transports large folded proteins containing a characteristic twin-arginine motif in their signal peptide across membranes. Together with TatC, TatB is part of a receptor directly interacting with Tat signal peptides. TatB may form an oligomeric binding site that transiently accommodates folded Tat precursor proteins before their translocation.</text>
</comment>
<dbReference type="Gene3D" id="1.20.5.3310">
    <property type="match status" value="1"/>
</dbReference>
<proteinExistence type="inferred from homology"/>
<evidence type="ECO:0000256" key="9">
    <source>
        <dbReference type="HAMAP-Rule" id="MF_00237"/>
    </source>
</evidence>
<sequence length="175" mass="18996">MLPGIGASELIVIAVVALIVVGPKDLPKMLRQLGRFVGKMRAMADEFRTSFEDMARQSELDDLRKEVEALRSGKSLSPIIDDIDSEMKSVQADIDNTIHSPSRAYSSDTYGAEVPSPDAADAEQVETLASADVPENPAPKPRRTRKVAAETVSVDAAPKPRKPRAKKVTQKVISE</sequence>
<keyword evidence="2 9" id="KW-0813">Transport</keyword>
<keyword evidence="8 9" id="KW-0472">Membrane</keyword>
<evidence type="ECO:0000256" key="7">
    <source>
        <dbReference type="ARBA" id="ARBA00023010"/>
    </source>
</evidence>
<reference evidence="12 13" key="1">
    <citation type="submission" date="2023-01" db="EMBL/GenBank/DDBJ databases">
        <title>Novel species of the genus Asticcacaulis isolated from rivers.</title>
        <authorList>
            <person name="Lu H."/>
        </authorList>
    </citation>
    <scope>NUCLEOTIDE SEQUENCE [LARGE SCALE GENOMIC DNA]</scope>
    <source>
        <strain evidence="12 13">LKC15W</strain>
    </source>
</reference>
<evidence type="ECO:0000256" key="10">
    <source>
        <dbReference type="SAM" id="MobiDB-lite"/>
    </source>
</evidence>
<evidence type="ECO:0000256" key="11">
    <source>
        <dbReference type="SAM" id="Phobius"/>
    </source>
</evidence>
<dbReference type="NCBIfam" id="TIGR01410">
    <property type="entry name" value="tatB"/>
    <property type="match status" value="1"/>
</dbReference>
<evidence type="ECO:0000256" key="6">
    <source>
        <dbReference type="ARBA" id="ARBA00022989"/>
    </source>
</evidence>
<dbReference type="EMBL" id="JAQQKV010000001">
    <property type="protein sequence ID" value="MDC7675024.1"/>
    <property type="molecule type" value="Genomic_DNA"/>
</dbReference>
<protein>
    <recommendedName>
        <fullName evidence="9">Sec-independent protein translocase protein TatB</fullName>
    </recommendedName>
</protein>
<dbReference type="PRINTS" id="PR01506">
    <property type="entry name" value="TATBPROTEIN"/>
</dbReference>
<name>A0ABT5HHE9_9CAUL</name>
<comment type="caution">
    <text evidence="12">The sequence shown here is derived from an EMBL/GenBank/DDBJ whole genome shotgun (WGS) entry which is preliminary data.</text>
</comment>
<comment type="subcellular location">
    <subcellularLocation>
        <location evidence="9">Cell membrane</location>
        <topology evidence="9">Single-pass membrane protein</topology>
    </subcellularLocation>
    <subcellularLocation>
        <location evidence="1">Membrane</location>
        <topology evidence="1">Single-pass membrane protein</topology>
    </subcellularLocation>
</comment>
<evidence type="ECO:0000256" key="5">
    <source>
        <dbReference type="ARBA" id="ARBA00022927"/>
    </source>
</evidence>
<feature type="compositionally biased region" description="Polar residues" evidence="10">
    <location>
        <begin position="98"/>
        <end position="109"/>
    </location>
</feature>
<dbReference type="Proteomes" id="UP001218579">
    <property type="component" value="Unassembled WGS sequence"/>
</dbReference>
<evidence type="ECO:0000256" key="3">
    <source>
        <dbReference type="ARBA" id="ARBA00022475"/>
    </source>
</evidence>
<keyword evidence="5 9" id="KW-0653">Protein transport</keyword>
<evidence type="ECO:0000256" key="2">
    <source>
        <dbReference type="ARBA" id="ARBA00022448"/>
    </source>
</evidence>
<dbReference type="Pfam" id="PF02416">
    <property type="entry name" value="TatA_B_E"/>
    <property type="match status" value="1"/>
</dbReference>
<keyword evidence="3 9" id="KW-1003">Cell membrane</keyword>
<keyword evidence="13" id="KW-1185">Reference proteome</keyword>
<dbReference type="PANTHER" id="PTHR33162:SF1">
    <property type="entry name" value="SEC-INDEPENDENT PROTEIN TRANSLOCASE PROTEIN TATA, CHLOROPLASTIC"/>
    <property type="match status" value="1"/>
</dbReference>
<dbReference type="HAMAP" id="MF_00237">
    <property type="entry name" value="TatB"/>
    <property type="match status" value="1"/>
</dbReference>
<comment type="similarity">
    <text evidence="9">Belongs to the TatB family.</text>
</comment>
<keyword evidence="6 9" id="KW-1133">Transmembrane helix</keyword>
<dbReference type="PANTHER" id="PTHR33162">
    <property type="entry name" value="SEC-INDEPENDENT PROTEIN TRANSLOCASE PROTEIN TATA, CHLOROPLASTIC"/>
    <property type="match status" value="1"/>
</dbReference>
<organism evidence="12 13">
    <name type="scientific">Asticcacaulis machinosus</name>
    <dbReference type="NCBI Taxonomy" id="2984211"/>
    <lineage>
        <taxon>Bacteria</taxon>
        <taxon>Pseudomonadati</taxon>
        <taxon>Pseudomonadota</taxon>
        <taxon>Alphaproteobacteria</taxon>
        <taxon>Caulobacterales</taxon>
        <taxon>Caulobacteraceae</taxon>
        <taxon>Asticcacaulis</taxon>
    </lineage>
</organism>
<comment type="subunit">
    <text evidence="9">The Tat system comprises two distinct complexes: a TatABC complex, containing multiple copies of TatA, TatB and TatC subunits, and a separate TatA complex, containing only TatA subunits. Substrates initially bind to the TatABC complex, which probably triggers association of the separate TatA complex to form the active translocon.</text>
</comment>
<feature type="compositionally biased region" description="Basic residues" evidence="10">
    <location>
        <begin position="159"/>
        <end position="169"/>
    </location>
</feature>
<keyword evidence="7 9" id="KW-0811">Translocation</keyword>
<dbReference type="InterPro" id="IPR018448">
    <property type="entry name" value="TatB"/>
</dbReference>
<keyword evidence="4 9" id="KW-0812">Transmembrane</keyword>
<gene>
    <name evidence="9 12" type="primary">tatB</name>
    <name evidence="12" type="ORF">PQU98_02710</name>
</gene>
<evidence type="ECO:0000256" key="8">
    <source>
        <dbReference type="ARBA" id="ARBA00023136"/>
    </source>
</evidence>
<dbReference type="RefSeq" id="WP_272743331.1">
    <property type="nucleotide sequence ID" value="NZ_JAQQKV010000001.1"/>
</dbReference>
<evidence type="ECO:0000256" key="1">
    <source>
        <dbReference type="ARBA" id="ARBA00004167"/>
    </source>
</evidence>
<feature type="region of interest" description="Disordered" evidence="10">
    <location>
        <begin position="98"/>
        <end position="175"/>
    </location>
</feature>
<evidence type="ECO:0000313" key="13">
    <source>
        <dbReference type="Proteomes" id="UP001218579"/>
    </source>
</evidence>
<evidence type="ECO:0000256" key="4">
    <source>
        <dbReference type="ARBA" id="ARBA00022692"/>
    </source>
</evidence>